<dbReference type="AlphaFoldDB" id="A0A194AKX1"/>
<dbReference type="STRING" id="1592317.DPF_2067"/>
<name>A0A194AKX1_9BACT</name>
<dbReference type="Gene3D" id="3.40.50.2300">
    <property type="match status" value="2"/>
</dbReference>
<dbReference type="EMBL" id="BDFE01000017">
    <property type="protein sequence ID" value="GAU09344.1"/>
    <property type="molecule type" value="Genomic_DNA"/>
</dbReference>
<dbReference type="Proteomes" id="UP000095200">
    <property type="component" value="Unassembled WGS sequence"/>
</dbReference>
<keyword evidence="2" id="KW-1185">Reference proteome</keyword>
<comment type="caution">
    <text evidence="1">The sequence shown here is derived from an EMBL/GenBank/DDBJ whole genome shotgun (WGS) entry which is preliminary data.</text>
</comment>
<evidence type="ECO:0000313" key="2">
    <source>
        <dbReference type="Proteomes" id="UP000095200"/>
    </source>
</evidence>
<proteinExistence type="predicted"/>
<evidence type="ECO:0000313" key="1">
    <source>
        <dbReference type="EMBL" id="GAU09344.1"/>
    </source>
</evidence>
<organism evidence="1 2">
    <name type="scientific">Desulfoplanes formicivorans</name>
    <dbReference type="NCBI Taxonomy" id="1592317"/>
    <lineage>
        <taxon>Bacteria</taxon>
        <taxon>Pseudomonadati</taxon>
        <taxon>Thermodesulfobacteriota</taxon>
        <taxon>Desulfovibrionia</taxon>
        <taxon>Desulfovibrionales</taxon>
        <taxon>Desulfoplanaceae</taxon>
        <taxon>Desulfoplanes</taxon>
    </lineage>
</organism>
<dbReference type="Pfam" id="PF04392">
    <property type="entry name" value="ABC_sub_bind"/>
    <property type="match status" value="1"/>
</dbReference>
<dbReference type="PANTHER" id="PTHR35271:SF1">
    <property type="entry name" value="ABC TRANSPORTER, SUBSTRATE-BINDING LIPOPROTEIN"/>
    <property type="match status" value="1"/>
</dbReference>
<sequence length="311" mass="33877">MPAKASKPHILVVMSHEQDCPWVQELSAGIQEVLGTTCDLSWEYMDATTHPQALSRKGKQIFEKFRHTPLAGILAADDAAQAHFVVPFIKDKSALPTIFVGVEKSPLTYGYPAQNVTGILKRHHLAQTLSFARMLIPNAYSVAFMLRETEAQQGLVQEIHDQSRTFPLQLISINQPATLEEALTMAADLRGKTDLLFVASLDGLVDEKGTPLLARDILSRIDLAFGKPILGATERQVLQGALLAVTQDGHIQGKIAASMLREALDGTPIQDIPIRTDIPGKRILNIAAMRALGINPKPAVLVGTRLVLPKP</sequence>
<protein>
    <submittedName>
        <fullName evidence="1">ABC transporter substrate-binding protein</fullName>
    </submittedName>
</protein>
<dbReference type="PANTHER" id="PTHR35271">
    <property type="entry name" value="ABC TRANSPORTER, SUBSTRATE-BINDING LIPOPROTEIN-RELATED"/>
    <property type="match status" value="1"/>
</dbReference>
<accession>A0A194AKX1</accession>
<reference evidence="2" key="1">
    <citation type="submission" date="2016-06" db="EMBL/GenBank/DDBJ databases">
        <title>Draft genome sequence of Desulfoplanes formicivorans strain Pf12B.</title>
        <authorList>
            <person name="Watanabe M."/>
            <person name="Kojima H."/>
            <person name="Fukui M."/>
        </authorList>
    </citation>
    <scope>NUCLEOTIDE SEQUENCE [LARGE SCALE GENOMIC DNA]</scope>
    <source>
        <strain evidence="2">Pf12B</strain>
    </source>
</reference>
<gene>
    <name evidence="1" type="ORF">DPF_2067</name>
</gene>
<dbReference type="InterPro" id="IPR007487">
    <property type="entry name" value="ABC_transpt-TYRBP-like"/>
</dbReference>